<dbReference type="AlphaFoldDB" id="A0A6A7A7P1"/>
<dbReference type="PANTHER" id="PTHR33112:SF1">
    <property type="entry name" value="HETEROKARYON INCOMPATIBILITY DOMAIN-CONTAINING PROTEIN"/>
    <property type="match status" value="1"/>
</dbReference>
<name>A0A6A7A7P1_9PLEO</name>
<organism evidence="1 2">
    <name type="scientific">Ophiobolus disseminans</name>
    <dbReference type="NCBI Taxonomy" id="1469910"/>
    <lineage>
        <taxon>Eukaryota</taxon>
        <taxon>Fungi</taxon>
        <taxon>Dikarya</taxon>
        <taxon>Ascomycota</taxon>
        <taxon>Pezizomycotina</taxon>
        <taxon>Dothideomycetes</taxon>
        <taxon>Pleosporomycetidae</taxon>
        <taxon>Pleosporales</taxon>
        <taxon>Pleosporineae</taxon>
        <taxon>Phaeosphaeriaceae</taxon>
        <taxon>Ophiobolus</taxon>
    </lineage>
</organism>
<gene>
    <name evidence="1" type="ORF">CC86DRAFT_404649</name>
</gene>
<keyword evidence="2" id="KW-1185">Reference proteome</keyword>
<reference evidence="1" key="1">
    <citation type="journal article" date="2020" name="Stud. Mycol.">
        <title>101 Dothideomycetes genomes: a test case for predicting lifestyles and emergence of pathogens.</title>
        <authorList>
            <person name="Haridas S."/>
            <person name="Albert R."/>
            <person name="Binder M."/>
            <person name="Bloem J."/>
            <person name="Labutti K."/>
            <person name="Salamov A."/>
            <person name="Andreopoulos B."/>
            <person name="Baker S."/>
            <person name="Barry K."/>
            <person name="Bills G."/>
            <person name="Bluhm B."/>
            <person name="Cannon C."/>
            <person name="Castanera R."/>
            <person name="Culley D."/>
            <person name="Daum C."/>
            <person name="Ezra D."/>
            <person name="Gonzalez J."/>
            <person name="Henrissat B."/>
            <person name="Kuo A."/>
            <person name="Liang C."/>
            <person name="Lipzen A."/>
            <person name="Lutzoni F."/>
            <person name="Magnuson J."/>
            <person name="Mondo S."/>
            <person name="Nolan M."/>
            <person name="Ohm R."/>
            <person name="Pangilinan J."/>
            <person name="Park H.-J."/>
            <person name="Ramirez L."/>
            <person name="Alfaro M."/>
            <person name="Sun H."/>
            <person name="Tritt A."/>
            <person name="Yoshinaga Y."/>
            <person name="Zwiers L.-H."/>
            <person name="Turgeon B."/>
            <person name="Goodwin S."/>
            <person name="Spatafora J."/>
            <person name="Crous P."/>
            <person name="Grigoriev I."/>
        </authorList>
    </citation>
    <scope>NUCLEOTIDE SEQUENCE</scope>
    <source>
        <strain evidence="1">CBS 113818</strain>
    </source>
</reference>
<protein>
    <submittedName>
        <fullName evidence="1">Uncharacterized protein</fullName>
    </submittedName>
</protein>
<dbReference type="EMBL" id="MU006222">
    <property type="protein sequence ID" value="KAF2828759.1"/>
    <property type="molecule type" value="Genomic_DNA"/>
</dbReference>
<accession>A0A6A7A7P1</accession>
<dbReference type="OrthoDB" id="5428863at2759"/>
<evidence type="ECO:0000313" key="1">
    <source>
        <dbReference type="EMBL" id="KAF2828759.1"/>
    </source>
</evidence>
<dbReference type="Proteomes" id="UP000799424">
    <property type="component" value="Unassembled WGS sequence"/>
</dbReference>
<dbReference type="PANTHER" id="PTHR33112">
    <property type="entry name" value="DOMAIN PROTEIN, PUTATIVE-RELATED"/>
    <property type="match status" value="1"/>
</dbReference>
<proteinExistence type="predicted"/>
<evidence type="ECO:0000313" key="2">
    <source>
        <dbReference type="Proteomes" id="UP000799424"/>
    </source>
</evidence>
<sequence length="290" mass="32639">MHLLREYYKRQLSFDSDILDAITGIINASRHGNEVNNLTHFYGVMIVYHAGIPDTIRISYLIGLLWDVTEHGFHAPSSKTFPSWSWASVKAARPATAPGTLHPSIFAEPPVTRPWEGIQVQISYRPHGPQPMSALCGNDYKDYWPWVDVTTWVQRCIVAQTSPTTGTFTSHDTPFGITGPVVVAAQVIHLVCLKVTSETGFPGEIRVRGLIMFETESGSYCRIKLFSLDVSPKHFGLSPQAAADEYEALQWQPREDETHRRKRIARGIAWRDPSVLGKLDGWEQKTIRLV</sequence>